<evidence type="ECO:0000313" key="3">
    <source>
        <dbReference type="EMBL" id="JAG14432.1"/>
    </source>
</evidence>
<reference evidence="3" key="1">
    <citation type="journal article" date="2014" name="PLoS ONE">
        <title>Transcriptome-Based Identification of ABC Transporters in the Western Tarnished Plant Bug Lygus hesperus.</title>
        <authorList>
            <person name="Hull J.J."/>
            <person name="Chaney K."/>
            <person name="Geib S.M."/>
            <person name="Fabrick J.A."/>
            <person name="Brent C.S."/>
            <person name="Walsh D."/>
            <person name="Lavine L.C."/>
        </authorList>
    </citation>
    <scope>NUCLEOTIDE SEQUENCE</scope>
</reference>
<gene>
    <name evidence="3" type="ORF">CM83_103688</name>
</gene>
<protein>
    <submittedName>
        <fullName evidence="3">Uncharacterized protein</fullName>
    </submittedName>
</protein>
<dbReference type="AlphaFoldDB" id="A0A0A9X136"/>
<proteinExistence type="predicted"/>
<name>A0A0A9X136_LYGHE</name>
<reference evidence="3" key="2">
    <citation type="submission" date="2014-07" db="EMBL/GenBank/DDBJ databases">
        <authorList>
            <person name="Hull J."/>
        </authorList>
    </citation>
    <scope>NUCLEOTIDE SEQUENCE</scope>
</reference>
<feature type="non-terminal residue" evidence="3">
    <location>
        <position position="1"/>
    </location>
</feature>
<feature type="signal peptide" evidence="2">
    <location>
        <begin position="1"/>
        <end position="21"/>
    </location>
</feature>
<dbReference type="EMBL" id="GBHO01029172">
    <property type="protein sequence ID" value="JAG14432.1"/>
    <property type="molecule type" value="Transcribed_RNA"/>
</dbReference>
<feature type="chain" id="PRO_5002052543" evidence="2">
    <location>
        <begin position="22"/>
        <end position="340"/>
    </location>
</feature>
<evidence type="ECO:0000256" key="1">
    <source>
        <dbReference type="SAM" id="MobiDB-lite"/>
    </source>
</evidence>
<evidence type="ECO:0000256" key="2">
    <source>
        <dbReference type="SAM" id="SignalP"/>
    </source>
</evidence>
<feature type="compositionally biased region" description="Low complexity" evidence="1">
    <location>
        <begin position="326"/>
        <end position="340"/>
    </location>
</feature>
<feature type="non-terminal residue" evidence="3">
    <location>
        <position position="340"/>
    </location>
</feature>
<organism evidence="3">
    <name type="scientific">Lygus hesperus</name>
    <name type="common">Western plant bug</name>
    <dbReference type="NCBI Taxonomy" id="30085"/>
    <lineage>
        <taxon>Eukaryota</taxon>
        <taxon>Metazoa</taxon>
        <taxon>Ecdysozoa</taxon>
        <taxon>Arthropoda</taxon>
        <taxon>Hexapoda</taxon>
        <taxon>Insecta</taxon>
        <taxon>Pterygota</taxon>
        <taxon>Neoptera</taxon>
        <taxon>Paraneoptera</taxon>
        <taxon>Hemiptera</taxon>
        <taxon>Heteroptera</taxon>
        <taxon>Panheteroptera</taxon>
        <taxon>Cimicomorpha</taxon>
        <taxon>Miridae</taxon>
        <taxon>Mirini</taxon>
        <taxon>Lygus</taxon>
    </lineage>
</organism>
<feature type="region of interest" description="Disordered" evidence="1">
    <location>
        <begin position="320"/>
        <end position="340"/>
    </location>
</feature>
<accession>A0A0A9X136</accession>
<sequence length="340" mass="37170">SPRRTISHLPLLLALPAGVGRLVTTCTVCSTCTIEIYRHSYPIRVARTPVLLGTGPILLSTLSSFHLFDLILGPCIPPLPTYPTSPLPHWYCCVDCGTGRRRFFVGRVGMRTVATVGGCSFLGSLSLCTARSVDRLSSTTPSMLCRLLGSALSTLAPFSLSMASVRLSPTTSTYVVAPLAVTSTASLYTICSTYCSILPTLLHHLESTILRTYFYISFCSLLLQTSMPVLFSRYSIVRISNPFPFLPRLSFHCTFQLHRCFHRTKSVLLATIPPHSLFLYSNSCLSSPLPNSHSPLNSSSLLHSHRLCLRNPTHFLSPPPHRFPPSSTHSASSTRSGVSV</sequence>
<keyword evidence="2" id="KW-0732">Signal</keyword>